<reference evidence="1 2" key="1">
    <citation type="submission" date="2017-11" db="EMBL/GenBank/DDBJ databases">
        <title>Genomic Encyclopedia of Archaeal and Bacterial Type Strains, Phase II (KMG-II): From Individual Species to Whole Genera.</title>
        <authorList>
            <person name="Goeker M."/>
        </authorList>
    </citation>
    <scope>NUCLEOTIDE SEQUENCE [LARGE SCALE GENOMIC DNA]</scope>
    <source>
        <strain evidence="1 2">DSM 27763</strain>
    </source>
</reference>
<name>A0A0B2AYT6_9ACTN</name>
<keyword evidence="2" id="KW-1185">Reference proteome</keyword>
<organism evidence="1 2">
    <name type="scientific">Mumia flava</name>
    <dbReference type="NCBI Taxonomy" id="1348852"/>
    <lineage>
        <taxon>Bacteria</taxon>
        <taxon>Bacillati</taxon>
        <taxon>Actinomycetota</taxon>
        <taxon>Actinomycetes</taxon>
        <taxon>Propionibacteriales</taxon>
        <taxon>Nocardioidaceae</taxon>
        <taxon>Mumia</taxon>
    </lineage>
</organism>
<evidence type="ECO:0000313" key="1">
    <source>
        <dbReference type="EMBL" id="PJJ56150.1"/>
    </source>
</evidence>
<dbReference type="RefSeq" id="WP_039368827.1">
    <property type="nucleotide sequence ID" value="NZ_PGEZ01000001.1"/>
</dbReference>
<comment type="caution">
    <text evidence="1">The sequence shown here is derived from an EMBL/GenBank/DDBJ whole genome shotgun (WGS) entry which is preliminary data.</text>
</comment>
<gene>
    <name evidence="1" type="ORF">CLV56_0354</name>
</gene>
<dbReference type="EMBL" id="PGEZ01000001">
    <property type="protein sequence ID" value="PJJ56150.1"/>
    <property type="molecule type" value="Genomic_DNA"/>
</dbReference>
<dbReference type="AlphaFoldDB" id="A0A0B2AYT6"/>
<protein>
    <submittedName>
        <fullName evidence="1">Uncharacterized protein</fullName>
    </submittedName>
</protein>
<accession>A0A0B2AYT6</accession>
<sequence length="131" mass="14283">MRFTEHELTAALTGAAKSIVAAKDKDVRRGRRDAEDAWSALSRYERFQIVSGLGDQLLPVLVDLPDVEVESGTRPTFTDEQIAASVEARMGGERGIRRKALAKARVALVKVALSHVPPRSDPDALTVPDHL</sequence>
<dbReference type="Proteomes" id="UP000230842">
    <property type="component" value="Unassembled WGS sequence"/>
</dbReference>
<evidence type="ECO:0000313" key="2">
    <source>
        <dbReference type="Proteomes" id="UP000230842"/>
    </source>
</evidence>
<dbReference type="OrthoDB" id="3785108at2"/>
<proteinExistence type="predicted"/>